<evidence type="ECO:0008006" key="3">
    <source>
        <dbReference type="Google" id="ProtNLM"/>
    </source>
</evidence>
<protein>
    <recommendedName>
        <fullName evidence="3">DUF4332 domain-containing protein</fullName>
    </recommendedName>
</protein>
<dbReference type="PATRIC" id="fig|186479.3.peg.283"/>
<dbReference type="EMBL" id="LJCR01001056">
    <property type="protein sequence ID" value="KPV51129.1"/>
    <property type="molecule type" value="Genomic_DNA"/>
</dbReference>
<reference evidence="1 2" key="1">
    <citation type="submission" date="2015-09" db="EMBL/GenBank/DDBJ databases">
        <title>Draft genome sequence of Kouleothrix aurantiaca JCM 19913.</title>
        <authorList>
            <person name="Hemp J."/>
        </authorList>
    </citation>
    <scope>NUCLEOTIDE SEQUENCE [LARGE SCALE GENOMIC DNA]</scope>
    <source>
        <strain evidence="1 2">COM-B</strain>
    </source>
</reference>
<evidence type="ECO:0000313" key="2">
    <source>
        <dbReference type="Proteomes" id="UP000050509"/>
    </source>
</evidence>
<dbReference type="AlphaFoldDB" id="A0A0P9DM58"/>
<dbReference type="Gene3D" id="1.10.150.20">
    <property type="entry name" value="5' to 3' exonuclease, C-terminal subdomain"/>
    <property type="match status" value="1"/>
</dbReference>
<sequence>MNELVLPAEGQAAGADFRVLRGVGPAVERRLREAGMVSYEQLAARSPAELAEILAGLVGMTPERIRQYDWAGQCARLVALPDEAAAPRMRYATFTI</sequence>
<gene>
    <name evidence="1" type="ORF">SE17_22975</name>
</gene>
<feature type="non-terminal residue" evidence="1">
    <location>
        <position position="96"/>
    </location>
</feature>
<name>A0A0P9DM58_9CHLR</name>
<dbReference type="GO" id="GO:0000166">
    <property type="term" value="F:nucleotide binding"/>
    <property type="evidence" value="ECO:0007669"/>
    <property type="project" value="InterPro"/>
</dbReference>
<dbReference type="SUPFAM" id="SSF47794">
    <property type="entry name" value="Rad51 N-terminal domain-like"/>
    <property type="match status" value="1"/>
</dbReference>
<accession>A0A0P9DM58</accession>
<organism evidence="1 2">
    <name type="scientific">Kouleothrix aurantiaca</name>
    <dbReference type="NCBI Taxonomy" id="186479"/>
    <lineage>
        <taxon>Bacteria</taxon>
        <taxon>Bacillati</taxon>
        <taxon>Chloroflexota</taxon>
        <taxon>Chloroflexia</taxon>
        <taxon>Chloroflexales</taxon>
        <taxon>Roseiflexineae</taxon>
        <taxon>Roseiflexaceae</taxon>
        <taxon>Kouleothrix</taxon>
    </lineage>
</organism>
<dbReference type="InterPro" id="IPR010995">
    <property type="entry name" value="DNA_repair_Rad51/TF_NusA_a-hlx"/>
</dbReference>
<evidence type="ECO:0000313" key="1">
    <source>
        <dbReference type="EMBL" id="KPV51129.1"/>
    </source>
</evidence>
<comment type="caution">
    <text evidence="1">The sequence shown here is derived from an EMBL/GenBank/DDBJ whole genome shotgun (WGS) entry which is preliminary data.</text>
</comment>
<keyword evidence="2" id="KW-1185">Reference proteome</keyword>
<proteinExistence type="predicted"/>
<dbReference type="Proteomes" id="UP000050509">
    <property type="component" value="Unassembled WGS sequence"/>
</dbReference>